<evidence type="ECO:0000313" key="1">
    <source>
        <dbReference type="EMBL" id="TNN59190.1"/>
    </source>
</evidence>
<comment type="caution">
    <text evidence="1">The sequence shown here is derived from an EMBL/GenBank/DDBJ whole genome shotgun (WGS) entry which is preliminary data.</text>
</comment>
<evidence type="ECO:0000313" key="2">
    <source>
        <dbReference type="Proteomes" id="UP000314294"/>
    </source>
</evidence>
<protein>
    <submittedName>
        <fullName evidence="1">Uncharacterized protein</fullName>
    </submittedName>
</protein>
<dbReference type="EMBL" id="SRLO01000361">
    <property type="protein sequence ID" value="TNN59190.1"/>
    <property type="molecule type" value="Genomic_DNA"/>
</dbReference>
<organism evidence="1 2">
    <name type="scientific">Liparis tanakae</name>
    <name type="common">Tanaka's snailfish</name>
    <dbReference type="NCBI Taxonomy" id="230148"/>
    <lineage>
        <taxon>Eukaryota</taxon>
        <taxon>Metazoa</taxon>
        <taxon>Chordata</taxon>
        <taxon>Craniata</taxon>
        <taxon>Vertebrata</taxon>
        <taxon>Euteleostomi</taxon>
        <taxon>Actinopterygii</taxon>
        <taxon>Neopterygii</taxon>
        <taxon>Teleostei</taxon>
        <taxon>Neoteleostei</taxon>
        <taxon>Acanthomorphata</taxon>
        <taxon>Eupercaria</taxon>
        <taxon>Perciformes</taxon>
        <taxon>Cottioidei</taxon>
        <taxon>Cottales</taxon>
        <taxon>Liparidae</taxon>
        <taxon>Liparis</taxon>
    </lineage>
</organism>
<dbReference type="Proteomes" id="UP000314294">
    <property type="component" value="Unassembled WGS sequence"/>
</dbReference>
<keyword evidence="2" id="KW-1185">Reference proteome</keyword>
<dbReference type="AlphaFoldDB" id="A0A4Z2H157"/>
<name>A0A4Z2H157_9TELE</name>
<proteinExistence type="predicted"/>
<accession>A0A4Z2H157</accession>
<gene>
    <name evidence="1" type="ORF">EYF80_030563</name>
</gene>
<reference evidence="1 2" key="1">
    <citation type="submission" date="2019-03" db="EMBL/GenBank/DDBJ databases">
        <title>First draft genome of Liparis tanakae, snailfish: a comprehensive survey of snailfish specific genes.</title>
        <authorList>
            <person name="Kim W."/>
            <person name="Song I."/>
            <person name="Jeong J.-H."/>
            <person name="Kim D."/>
            <person name="Kim S."/>
            <person name="Ryu S."/>
            <person name="Song J.Y."/>
            <person name="Lee S.K."/>
        </authorList>
    </citation>
    <scope>NUCLEOTIDE SEQUENCE [LARGE SCALE GENOMIC DNA]</scope>
    <source>
        <tissue evidence="1">Muscle</tissue>
    </source>
</reference>
<sequence length="128" mass="13096">MYEQHEMKLSLRHVYRAEPAPGLSVPASAPAAAALSSSSQMGDGGGSGGGGGVVVVVGSGPFPASSGGRWTGSCPEISAHVARRSEPPVGAGPLVRMKPHYRLPCNWCLRLAAPRLGPQSLGFCVYAV</sequence>